<dbReference type="GO" id="GO:0003842">
    <property type="term" value="F:L-glutamate gamma-semialdehyde dehydrogenase activity"/>
    <property type="evidence" value="ECO:0007669"/>
    <property type="project" value="TreeGrafter"/>
</dbReference>
<dbReference type="InterPro" id="IPR016162">
    <property type="entry name" value="Ald_DH_N"/>
</dbReference>
<dbReference type="Proteomes" id="UP000199361">
    <property type="component" value="Unassembled WGS sequence"/>
</dbReference>
<dbReference type="RefSeq" id="WP_091081997.1">
    <property type="nucleotide sequence ID" value="NZ_FOHX01000005.1"/>
</dbReference>
<name>A0A1I0IJW4_9ACTN</name>
<evidence type="ECO:0000256" key="2">
    <source>
        <dbReference type="ARBA" id="ARBA00023027"/>
    </source>
</evidence>
<evidence type="ECO:0000313" key="5">
    <source>
        <dbReference type="Proteomes" id="UP000199361"/>
    </source>
</evidence>
<dbReference type="NCBIfam" id="TIGR02288">
    <property type="entry name" value="PaaN_2"/>
    <property type="match status" value="1"/>
</dbReference>
<dbReference type="InterPro" id="IPR050485">
    <property type="entry name" value="Proline_metab_enzyme"/>
</dbReference>
<dbReference type="GO" id="GO:0009898">
    <property type="term" value="C:cytoplasmic side of plasma membrane"/>
    <property type="evidence" value="ECO:0007669"/>
    <property type="project" value="TreeGrafter"/>
</dbReference>
<dbReference type="PANTHER" id="PTHR42862:SF1">
    <property type="entry name" value="DELTA-1-PYRROLINE-5-CARBOXYLATE DEHYDROGENASE 2, ISOFORM A-RELATED"/>
    <property type="match status" value="1"/>
</dbReference>
<dbReference type="GO" id="GO:0010133">
    <property type="term" value="P:L-proline catabolic process to L-glutamate"/>
    <property type="evidence" value="ECO:0007669"/>
    <property type="project" value="TreeGrafter"/>
</dbReference>
<dbReference type="AlphaFoldDB" id="A0A1I0IJW4"/>
<dbReference type="InterPro" id="IPR011975">
    <property type="entry name" value="PaaN_2"/>
</dbReference>
<keyword evidence="2" id="KW-0520">NAD</keyword>
<dbReference type="Gene3D" id="3.40.605.10">
    <property type="entry name" value="Aldehyde Dehydrogenase, Chain A, domain 1"/>
    <property type="match status" value="1"/>
</dbReference>
<proteinExistence type="predicted"/>
<reference evidence="4 5" key="1">
    <citation type="submission" date="2016-10" db="EMBL/GenBank/DDBJ databases">
        <authorList>
            <person name="de Groot N.N."/>
        </authorList>
    </citation>
    <scope>NUCLEOTIDE SEQUENCE [LARGE SCALE GENOMIC DNA]</scope>
    <source>
        <strain evidence="4 5">CGMCC 4.5598</strain>
    </source>
</reference>
<dbReference type="InterPro" id="IPR016161">
    <property type="entry name" value="Ald_DH/histidinol_DH"/>
</dbReference>
<keyword evidence="5" id="KW-1185">Reference proteome</keyword>
<dbReference type="OrthoDB" id="5288459at2"/>
<dbReference type="Pfam" id="PF00171">
    <property type="entry name" value="Aldedh"/>
    <property type="match status" value="1"/>
</dbReference>
<keyword evidence="1" id="KW-0560">Oxidoreductase</keyword>
<dbReference type="Gene3D" id="3.40.309.10">
    <property type="entry name" value="Aldehyde Dehydrogenase, Chain A, domain 2"/>
    <property type="match status" value="1"/>
</dbReference>
<gene>
    <name evidence="4" type="ORF">SAMN05421811_10524</name>
</gene>
<dbReference type="InterPro" id="IPR015590">
    <property type="entry name" value="Aldehyde_DH_dom"/>
</dbReference>
<dbReference type="PANTHER" id="PTHR42862">
    <property type="entry name" value="DELTA-1-PYRROLINE-5-CARBOXYLATE DEHYDROGENASE 1, ISOFORM A-RELATED"/>
    <property type="match status" value="1"/>
</dbReference>
<protein>
    <submittedName>
        <fullName evidence="4">Phenylacetic acid degradation protein paaN</fullName>
    </submittedName>
</protein>
<dbReference type="SUPFAM" id="SSF53720">
    <property type="entry name" value="ALDH-like"/>
    <property type="match status" value="1"/>
</dbReference>
<evidence type="ECO:0000259" key="3">
    <source>
        <dbReference type="Pfam" id="PF00171"/>
    </source>
</evidence>
<dbReference type="InterPro" id="IPR016163">
    <property type="entry name" value="Ald_DH_C"/>
</dbReference>
<feature type="domain" description="Aldehyde dehydrogenase" evidence="3">
    <location>
        <begin position="86"/>
        <end position="495"/>
    </location>
</feature>
<dbReference type="STRING" id="568860.SAMN05421811_10524"/>
<sequence>MYDQHRDTLEQARAAIAGRGHWSAYPESPSPRVHGEGAAERGKAAFESYLGKPFPLEQAGGTGAWIGAERSPYGIDLGVTYPEPIAEELIAAASAALPAWRDAGPEARALVCAEIIQRLHRRSFEIAHAVQHTSGQPFVMAFQAGGPHAQDRALEAVAYGLEAMTSSAASARWEKPAKGEPLVMTKRFTVVPRGVAVVIGCNTFPTWNAYPALFASLVTGNPVIVKPHPRAILPLAITVLVAREVLAEAGFDPALVSLAAEEGQGLAATLATHPRVRIVDFTGSTEFGDWLERNARQALVHTEKAGVNAVVVDSTDSWRGMLANLAFSLSLYSGQMCTAPQNIFVPAAGVETDEGHKSFEEVAEGLAAAVGRLLGDDARAVELTGAIVNPDVLARVEGAGELGEVVLASRAIRHPSFPDAVVRTPAIVRVHASADDVYGREHFGPVSFLIPTGSTGESLDLLRRTVKVRGALTASVYSTSPRVLDDAERAALDAGVNLSCNLTGGVYVNQSAAFSDYHGTGANPAATASLTDPGYVAGRFHVVQSRHPVREVLDELRS</sequence>
<evidence type="ECO:0000256" key="1">
    <source>
        <dbReference type="ARBA" id="ARBA00023002"/>
    </source>
</evidence>
<accession>A0A1I0IJW4</accession>
<dbReference type="EMBL" id="FOHX01000005">
    <property type="protein sequence ID" value="SET97369.1"/>
    <property type="molecule type" value="Genomic_DNA"/>
</dbReference>
<organism evidence="4 5">
    <name type="scientific">Nonomuraea wenchangensis</name>
    <dbReference type="NCBI Taxonomy" id="568860"/>
    <lineage>
        <taxon>Bacteria</taxon>
        <taxon>Bacillati</taxon>
        <taxon>Actinomycetota</taxon>
        <taxon>Actinomycetes</taxon>
        <taxon>Streptosporangiales</taxon>
        <taxon>Streptosporangiaceae</taxon>
        <taxon>Nonomuraea</taxon>
    </lineage>
</organism>
<evidence type="ECO:0000313" key="4">
    <source>
        <dbReference type="EMBL" id="SET97369.1"/>
    </source>
</evidence>